<dbReference type="PANTHER" id="PTHR33841:SF5">
    <property type="entry name" value="DNA METHYLASE (MODIFICATION METHYLASE) (METHYLTRANSFERASE)-RELATED"/>
    <property type="match status" value="1"/>
</dbReference>
<comment type="similarity">
    <text evidence="1">Belongs to the N(4)/N(6)-methyltransferase family.</text>
</comment>
<evidence type="ECO:0000256" key="6">
    <source>
        <dbReference type="ARBA" id="ARBA00047942"/>
    </source>
</evidence>
<geneLocation type="plasmid" evidence="9">
    <name>unnamed3</name>
</geneLocation>
<evidence type="ECO:0000256" key="5">
    <source>
        <dbReference type="ARBA" id="ARBA00022691"/>
    </source>
</evidence>
<dbReference type="InterPro" id="IPR054520">
    <property type="entry name" value="M_Eco57I_C"/>
</dbReference>
<keyword evidence="5" id="KW-0949">S-adenosyl-L-methionine</keyword>
<evidence type="ECO:0000259" key="7">
    <source>
        <dbReference type="Pfam" id="PF02384"/>
    </source>
</evidence>
<dbReference type="OrthoDB" id="9806213at2"/>
<dbReference type="EMBL" id="CP034331">
    <property type="protein sequence ID" value="AZL61462.1"/>
    <property type="molecule type" value="Genomic_DNA"/>
</dbReference>
<dbReference type="Pfam" id="PF22837">
    <property type="entry name" value="M_Eco57I_C"/>
    <property type="match status" value="1"/>
</dbReference>
<evidence type="ECO:0000256" key="4">
    <source>
        <dbReference type="ARBA" id="ARBA00022679"/>
    </source>
</evidence>
<feature type="domain" description="Type II methyltransferase M.Eco57I C-terminal" evidence="8">
    <location>
        <begin position="337"/>
        <end position="528"/>
    </location>
</feature>
<dbReference type="InterPro" id="IPR050953">
    <property type="entry name" value="N4_N6_ade-DNA_methylase"/>
</dbReference>
<dbReference type="InterPro" id="IPR003356">
    <property type="entry name" value="DNA_methylase_A-5"/>
</dbReference>
<protein>
    <recommendedName>
        <fullName evidence="2">site-specific DNA-methyltransferase (adenine-specific)</fullName>
        <ecNumber evidence="2">2.1.1.72</ecNumber>
    </recommendedName>
</protein>
<dbReference type="CDD" id="cd02440">
    <property type="entry name" value="AdoMet_MTases"/>
    <property type="match status" value="1"/>
</dbReference>
<organism evidence="9 10">
    <name type="scientific">Tabrizicola piscis</name>
    <dbReference type="NCBI Taxonomy" id="2494374"/>
    <lineage>
        <taxon>Bacteria</taxon>
        <taxon>Pseudomonadati</taxon>
        <taxon>Pseudomonadota</taxon>
        <taxon>Alphaproteobacteria</taxon>
        <taxon>Rhodobacterales</taxon>
        <taxon>Paracoccaceae</taxon>
        <taxon>Tabrizicola</taxon>
    </lineage>
</organism>
<reference evidence="9 10" key="1">
    <citation type="submission" date="2018-12" db="EMBL/GenBank/DDBJ databases">
        <title>Complete genome sequencing of Tabrizicola sp. K13M18.</title>
        <authorList>
            <person name="Bae J.-W."/>
        </authorList>
    </citation>
    <scope>NUCLEOTIDE SEQUENCE [LARGE SCALE GENOMIC DNA]</scope>
    <source>
        <strain evidence="9 10">K13M18</strain>
        <plasmid evidence="9 10">unnamed3</plasmid>
    </source>
</reference>
<dbReference type="Proteomes" id="UP000282002">
    <property type="component" value="Plasmid unnamed3"/>
</dbReference>
<keyword evidence="9" id="KW-0614">Plasmid</keyword>
<dbReference type="PANTHER" id="PTHR33841">
    <property type="entry name" value="DNA METHYLTRANSFERASE YEEA-RELATED"/>
    <property type="match status" value="1"/>
</dbReference>
<dbReference type="AlphaFoldDB" id="A0A3S8UCN8"/>
<name>A0A3S8UCN8_9RHOB</name>
<dbReference type="PRINTS" id="PR00507">
    <property type="entry name" value="N12N6MTFRASE"/>
</dbReference>
<dbReference type="REBASE" id="283240">
    <property type="entry name" value="M.TspM18ORF21140P"/>
</dbReference>
<comment type="catalytic activity">
    <reaction evidence="6">
        <text>a 2'-deoxyadenosine in DNA + S-adenosyl-L-methionine = an N(6)-methyl-2'-deoxyadenosine in DNA + S-adenosyl-L-homocysteine + H(+)</text>
        <dbReference type="Rhea" id="RHEA:15197"/>
        <dbReference type="Rhea" id="RHEA-COMP:12418"/>
        <dbReference type="Rhea" id="RHEA-COMP:12419"/>
        <dbReference type="ChEBI" id="CHEBI:15378"/>
        <dbReference type="ChEBI" id="CHEBI:57856"/>
        <dbReference type="ChEBI" id="CHEBI:59789"/>
        <dbReference type="ChEBI" id="CHEBI:90615"/>
        <dbReference type="ChEBI" id="CHEBI:90616"/>
        <dbReference type="EC" id="2.1.1.72"/>
    </reaction>
</comment>
<evidence type="ECO:0000256" key="3">
    <source>
        <dbReference type="ARBA" id="ARBA00022603"/>
    </source>
</evidence>
<evidence type="ECO:0000313" key="9">
    <source>
        <dbReference type="EMBL" id="AZL61462.1"/>
    </source>
</evidence>
<evidence type="ECO:0000256" key="2">
    <source>
        <dbReference type="ARBA" id="ARBA00011900"/>
    </source>
</evidence>
<feature type="domain" description="DNA methylase adenine-specific" evidence="7">
    <location>
        <begin position="76"/>
        <end position="185"/>
    </location>
</feature>
<dbReference type="KEGG" id="taw:EI545_21140"/>
<dbReference type="InterPro" id="IPR029063">
    <property type="entry name" value="SAM-dependent_MTases_sf"/>
</dbReference>
<proteinExistence type="inferred from homology"/>
<dbReference type="EC" id="2.1.1.72" evidence="2"/>
<gene>
    <name evidence="9" type="ORF">EI545_21140</name>
</gene>
<dbReference type="Gene3D" id="3.40.50.150">
    <property type="entry name" value="Vaccinia Virus protein VP39"/>
    <property type="match status" value="1"/>
</dbReference>
<dbReference type="Pfam" id="PF02384">
    <property type="entry name" value="N6_Mtase"/>
    <property type="match status" value="1"/>
</dbReference>
<keyword evidence="10" id="KW-1185">Reference proteome</keyword>
<evidence type="ECO:0000256" key="1">
    <source>
        <dbReference type="ARBA" id="ARBA00006594"/>
    </source>
</evidence>
<dbReference type="GO" id="GO:0032259">
    <property type="term" value="P:methylation"/>
    <property type="evidence" value="ECO:0007669"/>
    <property type="project" value="UniProtKB-KW"/>
</dbReference>
<accession>A0A3S8UCN8</accession>
<keyword evidence="3 9" id="KW-0489">Methyltransferase</keyword>
<evidence type="ECO:0000259" key="8">
    <source>
        <dbReference type="Pfam" id="PF22837"/>
    </source>
</evidence>
<evidence type="ECO:0000313" key="10">
    <source>
        <dbReference type="Proteomes" id="UP000282002"/>
    </source>
</evidence>
<dbReference type="GO" id="GO:0006304">
    <property type="term" value="P:DNA modification"/>
    <property type="evidence" value="ECO:0007669"/>
    <property type="project" value="InterPro"/>
</dbReference>
<dbReference type="SUPFAM" id="SSF53335">
    <property type="entry name" value="S-adenosyl-L-methionine-dependent methyltransferases"/>
    <property type="match status" value="1"/>
</dbReference>
<keyword evidence="4 9" id="KW-0808">Transferase</keyword>
<dbReference type="GO" id="GO:0009007">
    <property type="term" value="F:site-specific DNA-methyltransferase (adenine-specific) activity"/>
    <property type="evidence" value="ECO:0007669"/>
    <property type="project" value="UniProtKB-EC"/>
</dbReference>
<sequence>MSQALTSFRSEADLVAMTLALGAAEAGGPMSAAEMALARTVTGQSVDARQIADIRCRIMAGADPLGDAFSALRSPDTRRENGATYTPAPIVKTMVDWAANTRTPCRVVDPGVGSARFLALAGARFPDAELIGIDIDPLAALMARANLAVSGSGKRARIILGDYRRFNEQVDGSTLYIGNPPYVRHHQIAAPWKEWLAAEAAKLKLTASKLAGLHVYFFLATASSAKPKDFGAFITASEWLDVNYGALVRSLMLGRLGGKSVTVIEPTAQPFPDAATTAAITTFDIGAKPTSVYFRRIEDLASLDELGKGRRVHRDRLAAEGRWSHLTRSSEKPPEGYVELGELCRVHRGTVTGANGVWIAGEHSIGLPEAVLFPTITRAREVLEADGLLSDPHRLRRVIDLPADLDELDASARKAVEKFLKVARAMGAHTGYVARNRRAWWAVGLRVAAPIISTYMARRPPGFILNKADARHINIAHGLYPREHLGEAVQKRLVAFLQTNISQKSGRTYAGGLTKFEPREMERLIVPGPALLAAGVTS</sequence>